<evidence type="ECO:0000313" key="1">
    <source>
        <dbReference type="EMBL" id="KAK8893493.1"/>
    </source>
</evidence>
<organism evidence="1 2">
    <name type="scientific">Tritrichomonas musculus</name>
    <dbReference type="NCBI Taxonomy" id="1915356"/>
    <lineage>
        <taxon>Eukaryota</taxon>
        <taxon>Metamonada</taxon>
        <taxon>Parabasalia</taxon>
        <taxon>Tritrichomonadida</taxon>
        <taxon>Tritrichomonadidae</taxon>
        <taxon>Tritrichomonas</taxon>
    </lineage>
</organism>
<dbReference type="PANTHER" id="PTHR15907">
    <property type="entry name" value="DUF614 FAMILY PROTEIN-RELATED"/>
    <property type="match status" value="1"/>
</dbReference>
<accession>A0ABR2KRN8</accession>
<reference evidence="1 2" key="1">
    <citation type="submission" date="2024-04" db="EMBL/GenBank/DDBJ databases">
        <title>Tritrichomonas musculus Genome.</title>
        <authorList>
            <person name="Alves-Ferreira E."/>
            <person name="Grigg M."/>
            <person name="Lorenzi H."/>
            <person name="Galac M."/>
        </authorList>
    </citation>
    <scope>NUCLEOTIDE SEQUENCE [LARGE SCALE GENOMIC DNA]</scope>
    <source>
        <strain evidence="1 2">EAF2021</strain>
    </source>
</reference>
<evidence type="ECO:0000313" key="2">
    <source>
        <dbReference type="Proteomes" id="UP001470230"/>
    </source>
</evidence>
<dbReference type="Proteomes" id="UP001470230">
    <property type="component" value="Unassembled WGS sequence"/>
</dbReference>
<dbReference type="EMBL" id="JAPFFF010000003">
    <property type="protein sequence ID" value="KAK8893493.1"/>
    <property type="molecule type" value="Genomic_DNA"/>
</dbReference>
<comment type="caution">
    <text evidence="1">The sequence shown here is derived from an EMBL/GenBank/DDBJ whole genome shotgun (WGS) entry which is preliminary data.</text>
</comment>
<gene>
    <name evidence="1" type="ORF">M9Y10_021915</name>
</gene>
<name>A0ABR2KRN8_9EUKA</name>
<proteinExistence type="predicted"/>
<dbReference type="InterPro" id="IPR006461">
    <property type="entry name" value="PLAC_motif_containing"/>
</dbReference>
<keyword evidence="2" id="KW-1185">Reference proteome</keyword>
<protein>
    <submittedName>
        <fullName evidence="1">Uncharacterized protein</fullName>
    </submittedName>
</protein>
<sequence>MQAYKTPLCGCCGDLSICIYGFFCPCCLNAANLAALRSESCGFCHCCFPFSPFWIRQMVKSQNNIKEDRCDDCLIFLCCCYCAICQDARELKSLI</sequence>
<dbReference type="NCBIfam" id="TIGR01571">
    <property type="entry name" value="A_thal_Cys_rich"/>
    <property type="match status" value="1"/>
</dbReference>
<dbReference type="Pfam" id="PF04749">
    <property type="entry name" value="PLAC8"/>
    <property type="match status" value="1"/>
</dbReference>